<protein>
    <recommendedName>
        <fullName evidence="6">3-hydroxyacyl-CoA dehydrogenase C-terminal domain-containing protein</fullName>
    </recommendedName>
</protein>
<dbReference type="Proteomes" id="UP000188354">
    <property type="component" value="Chromosome LG08"/>
</dbReference>
<accession>A0A4P1RAJ0</accession>
<proteinExistence type="predicted"/>
<dbReference type="PANTHER" id="PTHR23309">
    <property type="entry name" value="3-HYDROXYACYL-COA DEHYROGENASE"/>
    <property type="match status" value="1"/>
</dbReference>
<organism evidence="4 5">
    <name type="scientific">Lupinus angustifolius</name>
    <name type="common">Narrow-leaved blue lupine</name>
    <dbReference type="NCBI Taxonomy" id="3871"/>
    <lineage>
        <taxon>Eukaryota</taxon>
        <taxon>Viridiplantae</taxon>
        <taxon>Streptophyta</taxon>
        <taxon>Embryophyta</taxon>
        <taxon>Tracheophyta</taxon>
        <taxon>Spermatophyta</taxon>
        <taxon>Magnoliopsida</taxon>
        <taxon>eudicotyledons</taxon>
        <taxon>Gunneridae</taxon>
        <taxon>Pentapetalae</taxon>
        <taxon>rosids</taxon>
        <taxon>fabids</taxon>
        <taxon>Fabales</taxon>
        <taxon>Fabaceae</taxon>
        <taxon>Papilionoideae</taxon>
        <taxon>50 kb inversion clade</taxon>
        <taxon>genistoids sensu lato</taxon>
        <taxon>core genistoids</taxon>
        <taxon>Genisteae</taxon>
        <taxon>Lupinus</taxon>
    </lineage>
</organism>
<evidence type="ECO:0000256" key="3">
    <source>
        <dbReference type="ARBA" id="ARBA00023268"/>
    </source>
</evidence>
<keyword evidence="2" id="KW-0456">Lyase</keyword>
<dbReference type="GO" id="GO:0016853">
    <property type="term" value="F:isomerase activity"/>
    <property type="evidence" value="ECO:0007669"/>
    <property type="project" value="UniProtKB-KW"/>
</dbReference>
<sequence length="118" mass="13297">MLLPLMQEDDRVGEATRKGFYLYDDKCKASPELKNYIEKDKSIYGVTIDPKLVKLPEKDIIEMIFFPVVNEACRVLDEGIVIKAVDFDISVVVGIGFPPYKGGIILWADSLGSKYVYS</sequence>
<gene>
    <name evidence="4" type="ORF">TanjilG_19724</name>
</gene>
<evidence type="ECO:0000313" key="5">
    <source>
        <dbReference type="Proteomes" id="UP000188354"/>
    </source>
</evidence>
<dbReference type="AlphaFoldDB" id="A0A4P1RAJ0"/>
<keyword evidence="3" id="KW-0511">Multifunctional enzyme</keyword>
<keyword evidence="1" id="KW-0413">Isomerase</keyword>
<name>A0A4P1RAJ0_LUPAN</name>
<evidence type="ECO:0000313" key="4">
    <source>
        <dbReference type="EMBL" id="OIW06286.1"/>
    </source>
</evidence>
<dbReference type="GO" id="GO:0016829">
    <property type="term" value="F:lyase activity"/>
    <property type="evidence" value="ECO:0007669"/>
    <property type="project" value="UniProtKB-KW"/>
</dbReference>
<dbReference type="Gene3D" id="1.10.1040.50">
    <property type="match status" value="1"/>
</dbReference>
<dbReference type="GO" id="GO:0006635">
    <property type="term" value="P:fatty acid beta-oxidation"/>
    <property type="evidence" value="ECO:0007669"/>
    <property type="project" value="TreeGrafter"/>
</dbReference>
<evidence type="ECO:0000256" key="2">
    <source>
        <dbReference type="ARBA" id="ARBA00023239"/>
    </source>
</evidence>
<evidence type="ECO:0000256" key="1">
    <source>
        <dbReference type="ARBA" id="ARBA00023235"/>
    </source>
</evidence>
<keyword evidence="5" id="KW-1185">Reference proteome</keyword>
<dbReference type="PANTHER" id="PTHR23309:SF9">
    <property type="entry name" value="PEROXISOMAL FATTY ACID BETA-OXIDATION MULTIFUNCTIONAL PROTEIN MFP2"/>
    <property type="match status" value="1"/>
</dbReference>
<dbReference type="InterPro" id="IPR008927">
    <property type="entry name" value="6-PGluconate_DH-like_C_sf"/>
</dbReference>
<dbReference type="STRING" id="3871.A0A4P1RAJ0"/>
<dbReference type="EMBL" id="CM007368">
    <property type="protein sequence ID" value="OIW06286.1"/>
    <property type="molecule type" value="Genomic_DNA"/>
</dbReference>
<evidence type="ECO:0008006" key="6">
    <source>
        <dbReference type="Google" id="ProtNLM"/>
    </source>
</evidence>
<dbReference type="GO" id="GO:0005777">
    <property type="term" value="C:peroxisome"/>
    <property type="evidence" value="ECO:0007669"/>
    <property type="project" value="TreeGrafter"/>
</dbReference>
<reference evidence="4 5" key="1">
    <citation type="journal article" date="2017" name="Plant Biotechnol. J.">
        <title>A comprehensive draft genome sequence for lupin (Lupinus angustifolius), an emerging health food: insights into plant-microbe interactions and legume evolution.</title>
        <authorList>
            <person name="Hane J.K."/>
            <person name="Ming Y."/>
            <person name="Kamphuis L.G."/>
            <person name="Nelson M.N."/>
            <person name="Garg G."/>
            <person name="Atkins C.A."/>
            <person name="Bayer P.E."/>
            <person name="Bravo A."/>
            <person name="Bringans S."/>
            <person name="Cannon S."/>
            <person name="Edwards D."/>
            <person name="Foley R."/>
            <person name="Gao L.L."/>
            <person name="Harrison M.J."/>
            <person name="Huang W."/>
            <person name="Hurgobin B."/>
            <person name="Li S."/>
            <person name="Liu C.W."/>
            <person name="McGrath A."/>
            <person name="Morahan G."/>
            <person name="Murray J."/>
            <person name="Weller J."/>
            <person name="Jian J."/>
            <person name="Singh K.B."/>
        </authorList>
    </citation>
    <scope>NUCLEOTIDE SEQUENCE</scope>
    <source>
        <strain evidence="5">cv. Tanjil</strain>
        <tissue evidence="4">Whole plant</tissue>
    </source>
</reference>
<dbReference type="SUPFAM" id="SSF48179">
    <property type="entry name" value="6-phosphogluconate dehydrogenase C-terminal domain-like"/>
    <property type="match status" value="1"/>
</dbReference>
<dbReference type="GO" id="GO:0003857">
    <property type="term" value="F:(3S)-3-hydroxyacyl-CoA dehydrogenase (NAD+) activity"/>
    <property type="evidence" value="ECO:0007669"/>
    <property type="project" value="TreeGrafter"/>
</dbReference>
<dbReference type="Gramene" id="OIW06286">
    <property type="protein sequence ID" value="OIW06286"/>
    <property type="gene ID" value="TanjilG_19724"/>
</dbReference>